<keyword evidence="3" id="KW-1185">Reference proteome</keyword>
<name>A0A3N5DN42_9SPHN</name>
<dbReference type="RefSeq" id="WP_123877932.1">
    <property type="nucleotide sequence ID" value="NZ_RPFZ01000001.1"/>
</dbReference>
<organism evidence="2 3">
    <name type="scientific">Aurantiacibacter spongiae</name>
    <dbReference type="NCBI Taxonomy" id="2488860"/>
    <lineage>
        <taxon>Bacteria</taxon>
        <taxon>Pseudomonadati</taxon>
        <taxon>Pseudomonadota</taxon>
        <taxon>Alphaproteobacteria</taxon>
        <taxon>Sphingomonadales</taxon>
        <taxon>Erythrobacteraceae</taxon>
        <taxon>Aurantiacibacter</taxon>
    </lineage>
</organism>
<dbReference type="AlphaFoldDB" id="A0A3N5DN42"/>
<evidence type="ECO:0000256" key="1">
    <source>
        <dbReference type="SAM" id="MobiDB-lite"/>
    </source>
</evidence>
<evidence type="ECO:0000313" key="2">
    <source>
        <dbReference type="EMBL" id="RPF70451.1"/>
    </source>
</evidence>
<proteinExistence type="predicted"/>
<feature type="region of interest" description="Disordered" evidence="1">
    <location>
        <begin position="83"/>
        <end position="106"/>
    </location>
</feature>
<accession>A0A3N5DN42</accession>
<evidence type="ECO:0000313" key="3">
    <source>
        <dbReference type="Proteomes" id="UP000275232"/>
    </source>
</evidence>
<feature type="region of interest" description="Disordered" evidence="1">
    <location>
        <begin position="1"/>
        <end position="68"/>
    </location>
</feature>
<dbReference type="EMBL" id="RPFZ01000001">
    <property type="protein sequence ID" value="RPF70451.1"/>
    <property type="molecule type" value="Genomic_DNA"/>
</dbReference>
<evidence type="ECO:0008006" key="4">
    <source>
        <dbReference type="Google" id="ProtNLM"/>
    </source>
</evidence>
<gene>
    <name evidence="2" type="ORF">EG799_01510</name>
</gene>
<comment type="caution">
    <text evidence="2">The sequence shown here is derived from an EMBL/GenBank/DDBJ whole genome shotgun (WGS) entry which is preliminary data.</text>
</comment>
<reference evidence="2 3" key="1">
    <citation type="submission" date="2018-11" db="EMBL/GenBank/DDBJ databases">
        <title>Erythrobacter spongiae sp. nov., isolated from a marine sponge.</title>
        <authorList>
            <person name="Zhuang L."/>
            <person name="Luo L."/>
        </authorList>
    </citation>
    <scope>NUCLEOTIDE SEQUENCE [LARGE SCALE GENOMIC DNA]</scope>
    <source>
        <strain evidence="2 3">HN-E23</strain>
    </source>
</reference>
<feature type="region of interest" description="Disordered" evidence="1">
    <location>
        <begin position="220"/>
        <end position="281"/>
    </location>
</feature>
<protein>
    <recommendedName>
        <fullName evidence="4">Scaffolding protein</fullName>
    </recommendedName>
</protein>
<dbReference type="Proteomes" id="UP000275232">
    <property type="component" value="Unassembled WGS sequence"/>
</dbReference>
<sequence length="281" mass="31708">MADQPEEDVLELDPEQEIDETEEAEPEDGEATENPDEDETEEQPEETYFGFDGEDEGAAPAPESESSVIRELRERNRELTAQLKAAETGKREEQIEVGPEPTIEDDGIDYDAEKFAIAWREWNERKARAERQEQEKAKEREQEAAKWGEVQRAYETDKASLNIPNFDEAEAQVAAILPESHRALLLKSGKGAALVAALHRSPTTLEELSKLDPADAAMKIGELRSKVQMKTRARPQPDRPVKGNAAPTSADKELERLEKEAERTGDRTKVIRYKKELRSRA</sequence>
<feature type="compositionally biased region" description="Basic and acidic residues" evidence="1">
    <location>
        <begin position="250"/>
        <end position="281"/>
    </location>
</feature>
<feature type="compositionally biased region" description="Acidic residues" evidence="1">
    <location>
        <begin position="1"/>
        <end position="45"/>
    </location>
</feature>